<evidence type="ECO:0008006" key="6">
    <source>
        <dbReference type="Google" id="ProtNLM"/>
    </source>
</evidence>
<keyword evidence="4" id="KW-1185">Reference proteome</keyword>
<dbReference type="RefSeq" id="WP_082626361.1">
    <property type="nucleotide sequence ID" value="NZ_CYSB01000030.1"/>
</dbReference>
<dbReference type="Pfam" id="PF13483">
    <property type="entry name" value="Lactamase_B_3"/>
    <property type="match status" value="1"/>
</dbReference>
<dbReference type="AlphaFoldDB" id="A0A0P1GGX6"/>
<evidence type="ECO:0000313" key="5">
    <source>
        <dbReference type="Proteomes" id="UP000051887"/>
    </source>
</evidence>
<feature type="chain" id="PRO_5009792660" description="Metal-dependent hydrolase" evidence="1">
    <location>
        <begin position="26"/>
        <end position="287"/>
    </location>
</feature>
<dbReference type="EMBL" id="CYSB01000030">
    <property type="protein sequence ID" value="CUH68126.1"/>
    <property type="molecule type" value="Genomic_DNA"/>
</dbReference>
<dbReference type="InterPro" id="IPR036866">
    <property type="entry name" value="RibonucZ/Hydroxyglut_hydro"/>
</dbReference>
<proteinExistence type="predicted"/>
<reference evidence="2 4" key="2">
    <citation type="submission" date="2015-09" db="EMBL/GenBank/DDBJ databases">
        <authorList>
            <person name="Rodrigo-Torres L."/>
            <person name="Arahal D.R."/>
        </authorList>
    </citation>
    <scope>NUCLEOTIDE SEQUENCE [LARGE SCALE GENOMIC DNA]</scope>
    <source>
        <strain evidence="2 4">CECT 5118</strain>
    </source>
</reference>
<organism evidence="3 5">
    <name type="scientific">Thalassovita autumnalis</name>
    <dbReference type="NCBI Taxonomy" id="2072972"/>
    <lineage>
        <taxon>Bacteria</taxon>
        <taxon>Pseudomonadati</taxon>
        <taxon>Pseudomonadota</taxon>
        <taxon>Alphaproteobacteria</taxon>
        <taxon>Rhodobacterales</taxon>
        <taxon>Roseobacteraceae</taxon>
        <taxon>Thalassovita</taxon>
    </lineage>
</organism>
<keyword evidence="1" id="KW-0732">Signal</keyword>
<dbReference type="PANTHER" id="PTHR39189:SF1">
    <property type="entry name" value="UPF0173 METAL-DEPENDENT HYDROLASE YTKL"/>
    <property type="match status" value="1"/>
</dbReference>
<sequence>MIRFLTVLAALAVSTLAVTGFAAHAQTAQPRIASHCIALAESVPGLTYLHHASETDNFRAPLPEFDVRIHYLSHASFLIQSPGGASAVTDYTGYIGNVDFLPDVVTMNHAHDTHWTAFPDPAIPHVLKGWGESFGAGIDHNLMVKDMKVRNVSTDIRSHSGVEPEGNSIFVFEAAGLCIGHLGHLHHEPDAAQYAALGRMDVVMAPVDGGMTLDLDTMTKVLKRLQASVVIPMHWFGRYTLDRFLADMSDQFAIERTGKHSLQLSLRDLPKTPTVVVLEPRHIEEYE</sequence>
<dbReference type="SUPFAM" id="SSF56281">
    <property type="entry name" value="Metallo-hydrolase/oxidoreductase"/>
    <property type="match status" value="1"/>
</dbReference>
<name>A0A0P1GGX6_9RHOB</name>
<dbReference type="Gene3D" id="3.60.15.10">
    <property type="entry name" value="Ribonuclease Z/Hydroxyacylglutathione hydrolase-like"/>
    <property type="match status" value="1"/>
</dbReference>
<dbReference type="EMBL" id="CYSC01000040">
    <property type="protein sequence ID" value="CUH73355.1"/>
    <property type="molecule type" value="Genomic_DNA"/>
</dbReference>
<dbReference type="Proteomes" id="UP000051086">
    <property type="component" value="Unassembled WGS sequence"/>
</dbReference>
<evidence type="ECO:0000313" key="2">
    <source>
        <dbReference type="EMBL" id="CUH68126.1"/>
    </source>
</evidence>
<feature type="signal peptide" evidence="1">
    <location>
        <begin position="1"/>
        <end position="25"/>
    </location>
</feature>
<gene>
    <name evidence="2" type="ORF">TL5118_02485</name>
    <name evidence="3" type="ORF">TL5120_03163</name>
</gene>
<reference evidence="3 5" key="1">
    <citation type="submission" date="2015-09" db="EMBL/GenBank/DDBJ databases">
        <authorList>
            <consortium name="Swine Surveillance"/>
        </authorList>
    </citation>
    <scope>NUCLEOTIDE SEQUENCE [LARGE SCALE GENOMIC DNA]</scope>
    <source>
        <strain evidence="3 5">5120</strain>
    </source>
</reference>
<evidence type="ECO:0000313" key="4">
    <source>
        <dbReference type="Proteomes" id="UP000051086"/>
    </source>
</evidence>
<dbReference type="OrthoDB" id="7343000at2"/>
<dbReference type="Proteomes" id="UP000051887">
    <property type="component" value="Unassembled WGS sequence"/>
</dbReference>
<protein>
    <recommendedName>
        <fullName evidence="6">Metal-dependent hydrolase</fullName>
    </recommendedName>
</protein>
<dbReference type="PANTHER" id="PTHR39189">
    <property type="entry name" value="UPF0173 METAL-DEPENDENT HYDROLASE YTKL"/>
    <property type="match status" value="1"/>
</dbReference>
<evidence type="ECO:0000313" key="3">
    <source>
        <dbReference type="EMBL" id="CUH73355.1"/>
    </source>
</evidence>
<evidence type="ECO:0000256" key="1">
    <source>
        <dbReference type="SAM" id="SignalP"/>
    </source>
</evidence>
<accession>A0A0P1GGX6</accession>